<reference evidence="1" key="1">
    <citation type="submission" date="2019-08" db="EMBL/GenBank/DDBJ databases">
        <authorList>
            <person name="Kucharzyk K."/>
            <person name="Murdoch R.W."/>
            <person name="Higgins S."/>
            <person name="Loffler F."/>
        </authorList>
    </citation>
    <scope>NUCLEOTIDE SEQUENCE</scope>
</reference>
<dbReference type="EMBL" id="VSSQ01011193">
    <property type="protein sequence ID" value="MPM46229.1"/>
    <property type="molecule type" value="Genomic_DNA"/>
</dbReference>
<evidence type="ECO:0000313" key="1">
    <source>
        <dbReference type="EMBL" id="MPM46229.1"/>
    </source>
</evidence>
<name>A0A644ZZ39_9ZZZZ</name>
<proteinExistence type="predicted"/>
<protein>
    <submittedName>
        <fullName evidence="1">Uncharacterized protein</fullName>
    </submittedName>
</protein>
<sequence length="268" mass="28397">MHGLAVFQHHIVGDIHDVVDGAHAGVAQTLPEPGGGGGDFYVFHHAGGVAGTEVGIFDLHIKQIGNRTARALYLGRMQAERGVEGDRRLPGQADDREAVGAVRGDFEFHHMVVQTKDGFNAVAGFAVLPEDKDAVLDGIGVVVDGKAQLLERAEHAVGFHTPKFTRGDVDPAGQIGIVQGDRNQVASVHVLRAGDDLDQIGQAHIHKADEHMIGIGMGLDLRNPAHHDVADFSSDFLGELHLGAGEGHGFGELPVGDGDIHKFSQPFS</sequence>
<organism evidence="1">
    <name type="scientific">bioreactor metagenome</name>
    <dbReference type="NCBI Taxonomy" id="1076179"/>
    <lineage>
        <taxon>unclassified sequences</taxon>
        <taxon>metagenomes</taxon>
        <taxon>ecological metagenomes</taxon>
    </lineage>
</organism>
<dbReference type="AlphaFoldDB" id="A0A644ZZ39"/>
<comment type="caution">
    <text evidence="1">The sequence shown here is derived from an EMBL/GenBank/DDBJ whole genome shotgun (WGS) entry which is preliminary data.</text>
</comment>
<gene>
    <name evidence="1" type="ORF">SDC9_92927</name>
</gene>
<accession>A0A644ZZ39</accession>